<keyword evidence="2" id="KW-0813">Transport</keyword>
<protein>
    <submittedName>
        <fullName evidence="12">Amino acid/amide ABC transporter membrane protein 1, HAAT family</fullName>
    </submittedName>
</protein>
<dbReference type="GO" id="GO:0022857">
    <property type="term" value="F:transmembrane transporter activity"/>
    <property type="evidence" value="ECO:0007669"/>
    <property type="project" value="InterPro"/>
</dbReference>
<feature type="chain" id="PRO_5009258128" evidence="11">
    <location>
        <begin position="34"/>
        <end position="480"/>
    </location>
</feature>
<comment type="subcellular location">
    <subcellularLocation>
        <location evidence="1">Cell membrane</location>
        <topology evidence="1">Multi-pass membrane protein</topology>
    </subcellularLocation>
</comment>
<keyword evidence="7 10" id="KW-0472">Membrane</keyword>
<organism evidence="12 13">
    <name type="scientific">Agrococcus carbonis</name>
    <dbReference type="NCBI Taxonomy" id="684552"/>
    <lineage>
        <taxon>Bacteria</taxon>
        <taxon>Bacillati</taxon>
        <taxon>Actinomycetota</taxon>
        <taxon>Actinomycetes</taxon>
        <taxon>Micrococcales</taxon>
        <taxon>Microbacteriaceae</taxon>
        <taxon>Agrococcus</taxon>
    </lineage>
</organism>
<dbReference type="PANTHER" id="PTHR11795:SF449">
    <property type="entry name" value="BRANCHED-CHAIN AMINO ACID TRANSPORT PERMEASE PROTEIN LIVH-RELATED"/>
    <property type="match status" value="1"/>
</dbReference>
<evidence type="ECO:0000256" key="2">
    <source>
        <dbReference type="ARBA" id="ARBA00022448"/>
    </source>
</evidence>
<keyword evidence="11" id="KW-0732">Signal</keyword>
<gene>
    <name evidence="12" type="ORF">SAMN04489719_1946</name>
</gene>
<dbReference type="Proteomes" id="UP000199649">
    <property type="component" value="Chromosome I"/>
</dbReference>
<feature type="transmembrane region" description="Helical" evidence="10">
    <location>
        <begin position="246"/>
        <end position="266"/>
    </location>
</feature>
<dbReference type="Pfam" id="PF02653">
    <property type="entry name" value="BPD_transp_2"/>
    <property type="match status" value="1"/>
</dbReference>
<feature type="transmembrane region" description="Helical" evidence="10">
    <location>
        <begin position="278"/>
        <end position="299"/>
    </location>
</feature>
<feature type="signal peptide" evidence="11">
    <location>
        <begin position="1"/>
        <end position="33"/>
    </location>
</feature>
<evidence type="ECO:0000256" key="3">
    <source>
        <dbReference type="ARBA" id="ARBA00022475"/>
    </source>
</evidence>
<name>A0A1H1QVX6_9MICO</name>
<evidence type="ECO:0000256" key="5">
    <source>
        <dbReference type="ARBA" id="ARBA00022970"/>
    </source>
</evidence>
<dbReference type="Gene3D" id="2.60.40.1120">
    <property type="entry name" value="Carboxypeptidase-like, regulatory domain"/>
    <property type="match status" value="1"/>
</dbReference>
<evidence type="ECO:0000313" key="12">
    <source>
        <dbReference type="EMBL" id="SDS27632.1"/>
    </source>
</evidence>
<evidence type="ECO:0000256" key="4">
    <source>
        <dbReference type="ARBA" id="ARBA00022692"/>
    </source>
</evidence>
<comment type="similarity">
    <text evidence="8">Belongs to the binding-protein-dependent transport system permease family. LivHM subfamily.</text>
</comment>
<dbReference type="PROSITE" id="PS51318">
    <property type="entry name" value="TAT"/>
    <property type="match status" value="1"/>
</dbReference>
<evidence type="ECO:0000313" key="13">
    <source>
        <dbReference type="Proteomes" id="UP000199649"/>
    </source>
</evidence>
<dbReference type="InterPro" id="IPR001851">
    <property type="entry name" value="ABC_transp_permease"/>
</dbReference>
<evidence type="ECO:0000256" key="8">
    <source>
        <dbReference type="ARBA" id="ARBA00037998"/>
    </source>
</evidence>
<evidence type="ECO:0000256" key="11">
    <source>
        <dbReference type="SAM" id="SignalP"/>
    </source>
</evidence>
<feature type="transmembrane region" description="Helical" evidence="10">
    <location>
        <begin position="451"/>
        <end position="468"/>
    </location>
</feature>
<evidence type="ECO:0000256" key="1">
    <source>
        <dbReference type="ARBA" id="ARBA00004651"/>
    </source>
</evidence>
<dbReference type="STRING" id="684552.SAMN04489719_1946"/>
<dbReference type="InterPro" id="IPR052157">
    <property type="entry name" value="BCAA_transport_permease"/>
</dbReference>
<evidence type="ECO:0000256" key="10">
    <source>
        <dbReference type="SAM" id="Phobius"/>
    </source>
</evidence>
<keyword evidence="5" id="KW-0029">Amino-acid transport</keyword>
<feature type="transmembrane region" description="Helical" evidence="10">
    <location>
        <begin position="379"/>
        <end position="399"/>
    </location>
</feature>
<dbReference type="CDD" id="cd06582">
    <property type="entry name" value="TM_PBP1_LivH_like"/>
    <property type="match status" value="1"/>
</dbReference>
<evidence type="ECO:0000256" key="6">
    <source>
        <dbReference type="ARBA" id="ARBA00022989"/>
    </source>
</evidence>
<reference evidence="13" key="1">
    <citation type="submission" date="2016-10" db="EMBL/GenBank/DDBJ databases">
        <authorList>
            <person name="Varghese N."/>
            <person name="Submissions S."/>
        </authorList>
    </citation>
    <scope>NUCLEOTIDE SEQUENCE [LARGE SCALE GENOMIC DNA]</scope>
    <source>
        <strain evidence="13">DSM 22965</strain>
    </source>
</reference>
<feature type="transmembrane region" description="Helical" evidence="10">
    <location>
        <begin position="330"/>
        <end position="348"/>
    </location>
</feature>
<keyword evidence="4 10" id="KW-0812">Transmembrane</keyword>
<dbReference type="GO" id="GO:0006865">
    <property type="term" value="P:amino acid transport"/>
    <property type="evidence" value="ECO:0007669"/>
    <property type="project" value="UniProtKB-KW"/>
</dbReference>
<keyword evidence="13" id="KW-1185">Reference proteome</keyword>
<sequence>MKTSSRPRRRGLRRAIAVALAAIALAAGGAASAAATPLPQTDPSGYGFNGVVRDGQTPLEGVEITVSGEGVDETVATGADGRWAVEVPGAGTYTVSIDTATLPEGVSLRDASFESRELELTRATSQGVLFPLGAGGGGSGGTGGGTGGNTGTGGEGGTGGTGGTDPGTGGGGSTEPGADTGARSNDLGSQVLARIISGLNFGLLLALAAIGITLIFGTTGVNNFAHGEMLTFGGIVFYAFTTLLAWPVWIAATLTLVAAAVFGWFHDAAIFKPLRRRRVGLVQVLIVTIGLSIALRYFYQFLIGGGTEQLAVSRGAIVQVGPVNMTVSNLVSTGIAIVVLLGVGYFLTRTRIGKATRAVSDNAGLAAASGIDVDRVIRIVWVLAGILTGGAGILYTYFIGANIKWDVGFTILLLLFAGVTLGGLGSAFGALVGAVLIGLTTELSTLFLAPDLRYAVALLVLILVLLFRPQGILGRAERIG</sequence>
<evidence type="ECO:0000256" key="9">
    <source>
        <dbReference type="SAM" id="MobiDB-lite"/>
    </source>
</evidence>
<feature type="compositionally biased region" description="Gly residues" evidence="9">
    <location>
        <begin position="133"/>
        <end position="174"/>
    </location>
</feature>
<dbReference type="InterPro" id="IPR006311">
    <property type="entry name" value="TAT_signal"/>
</dbReference>
<dbReference type="GO" id="GO:0005886">
    <property type="term" value="C:plasma membrane"/>
    <property type="evidence" value="ECO:0007669"/>
    <property type="project" value="UniProtKB-SubCell"/>
</dbReference>
<feature type="region of interest" description="Disordered" evidence="9">
    <location>
        <begin position="132"/>
        <end position="183"/>
    </location>
</feature>
<feature type="transmembrane region" description="Helical" evidence="10">
    <location>
        <begin position="411"/>
        <end position="439"/>
    </location>
</feature>
<accession>A0A1H1QVX6</accession>
<dbReference type="PANTHER" id="PTHR11795">
    <property type="entry name" value="BRANCHED-CHAIN AMINO ACID TRANSPORT SYSTEM PERMEASE PROTEIN LIVH"/>
    <property type="match status" value="1"/>
</dbReference>
<evidence type="ECO:0000256" key="7">
    <source>
        <dbReference type="ARBA" id="ARBA00023136"/>
    </source>
</evidence>
<keyword evidence="6 10" id="KW-1133">Transmembrane helix</keyword>
<dbReference type="EMBL" id="LT629734">
    <property type="protein sequence ID" value="SDS27632.1"/>
    <property type="molecule type" value="Genomic_DNA"/>
</dbReference>
<dbReference type="AlphaFoldDB" id="A0A1H1QVX6"/>
<keyword evidence="3" id="KW-1003">Cell membrane</keyword>
<proteinExistence type="inferred from homology"/>
<feature type="transmembrane region" description="Helical" evidence="10">
    <location>
        <begin position="191"/>
        <end position="216"/>
    </location>
</feature>